<dbReference type="PANTHER" id="PTHR45228">
    <property type="entry name" value="CYCLIC DI-GMP PHOSPHODIESTERASE TM_0186-RELATED"/>
    <property type="match status" value="1"/>
</dbReference>
<dbReference type="PANTHER" id="PTHR45228:SF4">
    <property type="entry name" value="LIPOPROTEIN"/>
    <property type="match status" value="1"/>
</dbReference>
<dbReference type="Proteomes" id="UP000315395">
    <property type="component" value="Chromosome"/>
</dbReference>
<dbReference type="PROSITE" id="PS51832">
    <property type="entry name" value="HD_GYP"/>
    <property type="match status" value="1"/>
</dbReference>
<feature type="transmembrane region" description="Helical" evidence="1">
    <location>
        <begin position="39"/>
        <end position="57"/>
    </location>
</feature>
<name>A0A516G8S2_9MICO</name>
<feature type="domain" description="HD-GYP" evidence="2">
    <location>
        <begin position="251"/>
        <end position="437"/>
    </location>
</feature>
<dbReference type="InterPro" id="IPR037522">
    <property type="entry name" value="HD_GYP_dom"/>
</dbReference>
<dbReference type="Pfam" id="PF01966">
    <property type="entry name" value="HD"/>
    <property type="match status" value="1"/>
</dbReference>
<feature type="transmembrane region" description="Helical" evidence="1">
    <location>
        <begin position="123"/>
        <end position="142"/>
    </location>
</feature>
<dbReference type="KEGG" id="orz:FNH13_05880"/>
<dbReference type="Gene3D" id="1.10.3210.10">
    <property type="entry name" value="Hypothetical protein af1432"/>
    <property type="match status" value="1"/>
</dbReference>
<dbReference type="InterPro" id="IPR006674">
    <property type="entry name" value="HD_domain"/>
</dbReference>
<feature type="transmembrane region" description="Helical" evidence="1">
    <location>
        <begin position="229"/>
        <end position="246"/>
    </location>
</feature>
<dbReference type="SUPFAM" id="SSF109604">
    <property type="entry name" value="HD-domain/PDEase-like"/>
    <property type="match status" value="1"/>
</dbReference>
<feature type="transmembrane region" description="Helical" evidence="1">
    <location>
        <begin position="202"/>
        <end position="223"/>
    </location>
</feature>
<dbReference type="EMBL" id="CP041616">
    <property type="protein sequence ID" value="QDO87933.1"/>
    <property type="molecule type" value="Genomic_DNA"/>
</dbReference>
<protein>
    <submittedName>
        <fullName evidence="3">HD domain-containing protein</fullName>
    </submittedName>
</protein>
<evidence type="ECO:0000313" key="3">
    <source>
        <dbReference type="EMBL" id="QDO87933.1"/>
    </source>
</evidence>
<keyword evidence="4" id="KW-1185">Reference proteome</keyword>
<reference evidence="3 4" key="1">
    <citation type="submission" date="2019-07" db="EMBL/GenBank/DDBJ databases">
        <title>complete genome sequencing of Ornithinimicrobium sp. H23M54.</title>
        <authorList>
            <person name="Bae J.-W."/>
            <person name="Lee S.-Y."/>
        </authorList>
    </citation>
    <scope>NUCLEOTIDE SEQUENCE [LARGE SCALE GENOMIC DNA]</scope>
    <source>
        <strain evidence="3 4">H23M54</strain>
    </source>
</reference>
<dbReference type="InterPro" id="IPR003607">
    <property type="entry name" value="HD/PDEase_dom"/>
</dbReference>
<dbReference type="AlphaFoldDB" id="A0A516G8S2"/>
<evidence type="ECO:0000259" key="2">
    <source>
        <dbReference type="PROSITE" id="PS51832"/>
    </source>
</evidence>
<proteinExistence type="predicted"/>
<dbReference type="CDD" id="cd00077">
    <property type="entry name" value="HDc"/>
    <property type="match status" value="1"/>
</dbReference>
<gene>
    <name evidence="3" type="ORF">FNH13_05880</name>
</gene>
<accession>A0A516G8S2</accession>
<feature type="transmembrane region" description="Helical" evidence="1">
    <location>
        <begin position="162"/>
        <end position="181"/>
    </location>
</feature>
<keyword evidence="1" id="KW-1133">Transmembrane helix</keyword>
<keyword evidence="1" id="KW-0472">Membrane</keyword>
<organism evidence="3 4">
    <name type="scientific">Ornithinimicrobium ciconiae</name>
    <dbReference type="NCBI Taxonomy" id="2594265"/>
    <lineage>
        <taxon>Bacteria</taxon>
        <taxon>Bacillati</taxon>
        <taxon>Actinomycetota</taxon>
        <taxon>Actinomycetes</taxon>
        <taxon>Micrococcales</taxon>
        <taxon>Ornithinimicrobiaceae</taxon>
        <taxon>Ornithinimicrobium</taxon>
    </lineage>
</organism>
<sequence length="441" mass="47322">MKPGRAWPRRSQAVLYAASAVLVAALVHAILTVEKVTPMGWGVALVYLVTIVVGELWRVTVLGTRDFPPIALAASLAMPMTTTLPAETQADYSAGFVVVVVALATLLGHIVRQWTRTGEFVLSRIWARVLVVAVASLLYLVIPLDGKPLADWVEAWSDFSWLTALAMLAVAAVAMLLQLLLMALRHSVTTHAMMWQSLVDEVGAVGPLALATASSATVIALAVGALGPIAIPIFLAPLLLLQLAVTRQSLVRDAQRQTIRSLSRLTDLGGFTTPGHAVRVAHLSLSMGRDLGLAERDLVDLEYAALLHDLGQVSLRRPIPGGATTATAPLDQRRIAHTGASILARTAELSRLSLVVAGQSTPYRYGREAQDLALACRILKASNAFDDLSAGAMRGPVTLRSLERIRLNLGYEYDPVVVRSLCRVLVREGRLTLAEVDSLDI</sequence>
<dbReference type="InterPro" id="IPR052020">
    <property type="entry name" value="Cyclic_di-GMP/3'3'-cGAMP_PDE"/>
</dbReference>
<feature type="transmembrane region" description="Helical" evidence="1">
    <location>
        <begin position="69"/>
        <end position="86"/>
    </location>
</feature>
<dbReference type="OrthoDB" id="40937at2"/>
<dbReference type="RefSeq" id="WP_143782608.1">
    <property type="nucleotide sequence ID" value="NZ_CP041616.1"/>
</dbReference>
<feature type="transmembrane region" description="Helical" evidence="1">
    <location>
        <begin position="92"/>
        <end position="111"/>
    </location>
</feature>
<evidence type="ECO:0000256" key="1">
    <source>
        <dbReference type="SAM" id="Phobius"/>
    </source>
</evidence>
<keyword evidence="1" id="KW-0812">Transmembrane</keyword>
<evidence type="ECO:0000313" key="4">
    <source>
        <dbReference type="Proteomes" id="UP000315395"/>
    </source>
</evidence>